<evidence type="ECO:0000313" key="3">
    <source>
        <dbReference type="Proteomes" id="UP001302666"/>
    </source>
</evidence>
<accession>A0ABZ0HEI8</accession>
<proteinExistence type="predicted"/>
<name>A0ABZ0HEI8_TRISK</name>
<feature type="transmembrane region" description="Helical" evidence="1">
    <location>
        <begin position="44"/>
        <end position="67"/>
    </location>
</feature>
<dbReference type="RefSeq" id="WP_317385165.1">
    <property type="nucleotide sequence ID" value="NZ_CP136704.1"/>
</dbReference>
<evidence type="ECO:0000313" key="2">
    <source>
        <dbReference type="EMBL" id="WOI32892.1"/>
    </source>
</evidence>
<dbReference type="Proteomes" id="UP001302666">
    <property type="component" value="Chromosome"/>
</dbReference>
<feature type="transmembrane region" description="Helical" evidence="1">
    <location>
        <begin position="12"/>
        <end position="32"/>
    </location>
</feature>
<sequence length="115" mass="12021">MIGKEGIFSGLWAWLYSDVGQMALAGAAGGLVRWLTLRESWTDGMVSLVVGCICALYLGPLVAPVLSPLIGKITPADPAGFSSFVVGLGGIGFAGFVIDTLRRFWAAKEADNAES</sequence>
<evidence type="ECO:0008006" key="4">
    <source>
        <dbReference type="Google" id="ProtNLM"/>
    </source>
</evidence>
<keyword evidence="3" id="KW-1185">Reference proteome</keyword>
<reference evidence="2 3" key="1">
    <citation type="submission" date="2023-10" db="EMBL/GenBank/DDBJ databases">
        <title>Eight complete genome sequences of bacteria isolated from laboratory stock of Giant Kelp gametophytes.</title>
        <authorList>
            <person name="Tolentino B."/>
            <person name="Nuzhdin S."/>
        </authorList>
    </citation>
    <scope>NUCLEOTIDE SEQUENCE [LARGE SCALE GENOMIC DNA]</scope>
    <source>
        <strain evidence="2 3">LC.270.F.C4</strain>
    </source>
</reference>
<dbReference type="EMBL" id="CP136704">
    <property type="protein sequence ID" value="WOI32892.1"/>
    <property type="molecule type" value="Genomic_DNA"/>
</dbReference>
<keyword evidence="1" id="KW-0812">Transmembrane</keyword>
<organism evidence="2 3">
    <name type="scientific">Tritonibacter scottomollicae</name>
    <name type="common">Epibacterium scottomollicae</name>
    <dbReference type="NCBI Taxonomy" id="483013"/>
    <lineage>
        <taxon>Bacteria</taxon>
        <taxon>Pseudomonadati</taxon>
        <taxon>Pseudomonadota</taxon>
        <taxon>Alphaproteobacteria</taxon>
        <taxon>Rhodobacterales</taxon>
        <taxon>Paracoccaceae</taxon>
        <taxon>Tritonibacter</taxon>
    </lineage>
</organism>
<keyword evidence="1" id="KW-0472">Membrane</keyword>
<gene>
    <name evidence="2" type="ORF">R1T40_18440</name>
</gene>
<protein>
    <recommendedName>
        <fullName evidence="4">Holin</fullName>
    </recommendedName>
</protein>
<evidence type="ECO:0000256" key="1">
    <source>
        <dbReference type="SAM" id="Phobius"/>
    </source>
</evidence>
<keyword evidence="1" id="KW-1133">Transmembrane helix</keyword>
<feature type="transmembrane region" description="Helical" evidence="1">
    <location>
        <begin position="79"/>
        <end position="98"/>
    </location>
</feature>